<dbReference type="InterPro" id="IPR000177">
    <property type="entry name" value="Apple"/>
</dbReference>
<dbReference type="Pfam" id="PF14295">
    <property type="entry name" value="PAN_4"/>
    <property type="match status" value="2"/>
</dbReference>
<dbReference type="PANTHER" id="PTHR33946:SF4">
    <property type="entry name" value="COAGULATION FACTOR XI"/>
    <property type="match status" value="1"/>
</dbReference>
<sequence length="298" mass="32291">MPGNYCQPWNPDYFQCRPELAQCGTPEVGVDFYGDDLFDVVGLRFPDECCDECAATSGCIAFTFINYDWDDQTHCYQKSATGTKKGVPGAVSTVVTSACHTQSGGYCGNDKGTLCCPDTTYCQPWNSQYYQCIDTPERCPTQLTDVDFYGNDMGVSFGGYPWDAIGTKKSIPGAVSAAVTSPRTSSCSTQVGGYCGNKDWSSCCPYGSYCQPWNSGYYQCVKAPKYCSTQLTDVDFHGNDLGVVYGLHPTGCCEKCTQTAGCVAYTFVNDHPGKPACYLKSSIDGKRRSVEAVSGKVD</sequence>
<reference evidence="4 5" key="1">
    <citation type="journal article" date="2006" name="Science">
        <title>Phytophthora genome sequences uncover evolutionary origins and mechanisms of pathogenesis.</title>
        <authorList>
            <person name="Tyler B.M."/>
            <person name="Tripathy S."/>
            <person name="Zhang X."/>
            <person name="Dehal P."/>
            <person name="Jiang R.H."/>
            <person name="Aerts A."/>
            <person name="Arredondo F.D."/>
            <person name="Baxter L."/>
            <person name="Bensasson D."/>
            <person name="Beynon J.L."/>
            <person name="Chapman J."/>
            <person name="Damasceno C.M."/>
            <person name="Dorrance A.E."/>
            <person name="Dou D."/>
            <person name="Dickerman A.W."/>
            <person name="Dubchak I.L."/>
            <person name="Garbelotto M."/>
            <person name="Gijzen M."/>
            <person name="Gordon S.G."/>
            <person name="Govers F."/>
            <person name="Grunwald N.J."/>
            <person name="Huang W."/>
            <person name="Ivors K.L."/>
            <person name="Jones R.W."/>
            <person name="Kamoun S."/>
            <person name="Krampis K."/>
            <person name="Lamour K.H."/>
            <person name="Lee M.K."/>
            <person name="McDonald W.H."/>
            <person name="Medina M."/>
            <person name="Meijer H.J."/>
            <person name="Nordberg E.K."/>
            <person name="Maclean D.J."/>
            <person name="Ospina-Giraldo M.D."/>
            <person name="Morris P.F."/>
            <person name="Phuntumart V."/>
            <person name="Putnam N.H."/>
            <person name="Rash S."/>
            <person name="Rose J.K."/>
            <person name="Sakihama Y."/>
            <person name="Salamov A.A."/>
            <person name="Savidor A."/>
            <person name="Scheuring C.F."/>
            <person name="Smith B.M."/>
            <person name="Sobral B.W."/>
            <person name="Terry A."/>
            <person name="Torto-Alalibo T.A."/>
            <person name="Win J."/>
            <person name="Xu Z."/>
            <person name="Zhang H."/>
            <person name="Grigoriev I.V."/>
            <person name="Rokhsar D.S."/>
            <person name="Boore J.L."/>
        </authorList>
    </citation>
    <scope>NUCLEOTIDE SEQUENCE [LARGE SCALE GENOMIC DNA]</scope>
    <source>
        <strain evidence="4 5">P6497</strain>
    </source>
</reference>
<dbReference type="OMA" id="NCPDNNG"/>
<dbReference type="InterPro" id="IPR003609">
    <property type="entry name" value="Pan_app"/>
</dbReference>
<dbReference type="PROSITE" id="PS50948">
    <property type="entry name" value="PAN"/>
    <property type="match status" value="1"/>
</dbReference>
<dbReference type="GO" id="GO:0006508">
    <property type="term" value="P:proteolysis"/>
    <property type="evidence" value="ECO:0007669"/>
    <property type="project" value="InterPro"/>
</dbReference>
<evidence type="ECO:0000256" key="1">
    <source>
        <dbReference type="ARBA" id="ARBA00022737"/>
    </source>
</evidence>
<feature type="domain" description="Apple" evidence="3">
    <location>
        <begin position="227"/>
        <end position="298"/>
    </location>
</feature>
<dbReference type="GO" id="GO:0005576">
    <property type="term" value="C:extracellular region"/>
    <property type="evidence" value="ECO:0007669"/>
    <property type="project" value="InterPro"/>
</dbReference>
<dbReference type="PANTHER" id="PTHR33946">
    <property type="match status" value="1"/>
</dbReference>
<dbReference type="CDD" id="cd01100">
    <property type="entry name" value="APPLE_Factor_XI_like"/>
    <property type="match status" value="1"/>
</dbReference>
<dbReference type="AlphaFoldDB" id="G5AEI5"/>
<keyword evidence="5" id="KW-1185">Reference proteome</keyword>
<evidence type="ECO:0000313" key="4">
    <source>
        <dbReference type="EMBL" id="EGZ06587.1"/>
    </source>
</evidence>
<evidence type="ECO:0000313" key="5">
    <source>
        <dbReference type="Proteomes" id="UP000002640"/>
    </source>
</evidence>
<evidence type="ECO:0000256" key="2">
    <source>
        <dbReference type="ARBA" id="ARBA00023157"/>
    </source>
</evidence>
<name>G5AEI5_PHYSP</name>
<dbReference type="EMBL" id="JH159164">
    <property type="protein sequence ID" value="EGZ06587.1"/>
    <property type="molecule type" value="Genomic_DNA"/>
</dbReference>
<accession>G5AEI5</accession>
<protein>
    <recommendedName>
        <fullName evidence="3">Apple domain-containing protein</fullName>
    </recommendedName>
</protein>
<dbReference type="RefSeq" id="XP_009538484.1">
    <property type="nucleotide sequence ID" value="XM_009540189.1"/>
</dbReference>
<dbReference type="KEGG" id="psoj:PHYSODRAFT_532067"/>
<keyword evidence="1" id="KW-0677">Repeat</keyword>
<dbReference type="SMART" id="SM00223">
    <property type="entry name" value="APPLE"/>
    <property type="match status" value="2"/>
</dbReference>
<proteinExistence type="predicted"/>
<gene>
    <name evidence="4" type="ORF">PHYSODRAFT_532067</name>
</gene>
<evidence type="ECO:0000259" key="3">
    <source>
        <dbReference type="PROSITE" id="PS50948"/>
    </source>
</evidence>
<feature type="non-terminal residue" evidence="4">
    <location>
        <position position="298"/>
    </location>
</feature>
<dbReference type="Gene3D" id="3.50.4.10">
    <property type="entry name" value="Hepatocyte Growth Factor"/>
    <property type="match status" value="2"/>
</dbReference>
<dbReference type="GeneID" id="20661694"/>
<keyword evidence="2" id="KW-1015">Disulfide bond</keyword>
<organism evidence="4 5">
    <name type="scientific">Phytophthora sojae (strain P6497)</name>
    <name type="common">Soybean stem and root rot agent</name>
    <name type="synonym">Phytophthora megasperma f. sp. glycines</name>
    <dbReference type="NCBI Taxonomy" id="1094619"/>
    <lineage>
        <taxon>Eukaryota</taxon>
        <taxon>Sar</taxon>
        <taxon>Stramenopiles</taxon>
        <taxon>Oomycota</taxon>
        <taxon>Peronosporomycetes</taxon>
        <taxon>Peronosporales</taxon>
        <taxon>Peronosporaceae</taxon>
        <taxon>Phytophthora</taxon>
    </lineage>
</organism>
<dbReference type="Proteomes" id="UP000002640">
    <property type="component" value="Unassembled WGS sequence"/>
</dbReference>
<dbReference type="InParanoid" id="G5AEI5"/>